<dbReference type="OrthoDB" id="3532430at2759"/>
<gene>
    <name evidence="3" type="ORF">BS50DRAFT_571327</name>
</gene>
<feature type="region of interest" description="Disordered" evidence="2">
    <location>
        <begin position="91"/>
        <end position="151"/>
    </location>
</feature>
<protein>
    <submittedName>
        <fullName evidence="3">Uncharacterized protein</fullName>
    </submittedName>
</protein>
<dbReference type="PANTHER" id="PTHR23159">
    <property type="entry name" value="CENTROSOMAL PROTEIN 2"/>
    <property type="match status" value="1"/>
</dbReference>
<sequence>MARLRAEHHPEGPGDAPRRKRSRKSSPSVDFSSSASQTRATSPEVELRQAKRTKRVQYDDSDQLIHELSESVARSRDDTIHVADDVAIRRARRHSEPLVGVPDDDDDDDVDELFDADRTPPATQPLPGLTPHLKRVGAPRGRPTNKARRARMSMPAQLHLEAVEDEGGSQFQFAPLSAVLDSRTRRRLRRSHLSEEVNDLESHQKEDKKLRKAYAELHRQLREKDKLVNDLKFQLEAKRLGDIDISDDHAHELEQELEQAKKEIDELRASSVYAPGSPDQMAFDGAADAFDDDDDELMLIQPDELDEDPNEDIEPPTPGIYARRAVELSSQVTRDSLSSISQTMLDSLANSQRTDPGSIPDKISDKAIKRYEAEIEHLTMQLAESQGALRVVVIELQNLHVLEPGASTDLIMEKLRLGLETLRNEIETLVPGTTEGLTNSELLFKAPELLQGVLLELNETVLASEHHRKNERILRTQYEHVIDLLARSEETNDQLHQQIGDLEDDANQKSEVIAELEEHVAGLNNTADQQDNAIQEKDSSIQQLEEDIANKDVAVTRYRDALKAVEDELDAVSKTLTHMEEEHRVTLAQLESDHADTVQKLTAHLNAENEGRLNAEEDAEQKSAYIDELETRINGLDTEVGTIADQLAILRERLEDETAIREKTEDERDEQSNLAYEHANTIENLKENIDSLQGQIEEYRNNLAAEREQRELTETELNAANDEIAELNDRLHDAGIQANELRSKLFAVQQEKEETIAQLREEKEAQEEELEGLLADETEQREQAEQNIANLEQRCTQLFEDLNVADAKVDELTRSLHKVEKARDESVASLKTQLGELHNQYMALENNSRSEITTLSANIADLNNEVMNYKAEVERLRQLADDNEQAFEEEKAAMSARIEDLESDLSASQQDNEAKAERIKRLERRVEEEATELLNVMGAHTKEIDTLQSIIANQDASIRDLEATAKLRAAEHNQAITAKEAEIEDLRITADLRVEDIVALEAQIEEMKEHFRSQEEDTRATIDTLMESQRRLQEQNEQLAGALKKRNADALKAVQDMKYKGVEIKGNSVDLRRVVHGKVGKISEKIRIGKKKGGSKKVSKRQWDSGIGVDDNFEAEDDELALDEGVAA</sequence>
<proteinExistence type="predicted"/>
<feature type="compositionally biased region" description="Basic and acidic residues" evidence="2">
    <location>
        <begin position="1"/>
        <end position="12"/>
    </location>
</feature>
<evidence type="ECO:0000313" key="3">
    <source>
        <dbReference type="EMBL" id="PSN70017.1"/>
    </source>
</evidence>
<dbReference type="AlphaFoldDB" id="A0A2T2NX67"/>
<feature type="compositionally biased region" description="Low complexity" evidence="2">
    <location>
        <begin position="25"/>
        <end position="36"/>
    </location>
</feature>
<feature type="region of interest" description="Disordered" evidence="2">
    <location>
        <begin position="1"/>
        <end position="63"/>
    </location>
</feature>
<feature type="coiled-coil region" evidence="1">
    <location>
        <begin position="612"/>
        <end position="939"/>
    </location>
</feature>
<accession>A0A2T2NX67</accession>
<organism evidence="3 4">
    <name type="scientific">Corynespora cassiicola Philippines</name>
    <dbReference type="NCBI Taxonomy" id="1448308"/>
    <lineage>
        <taxon>Eukaryota</taxon>
        <taxon>Fungi</taxon>
        <taxon>Dikarya</taxon>
        <taxon>Ascomycota</taxon>
        <taxon>Pezizomycotina</taxon>
        <taxon>Dothideomycetes</taxon>
        <taxon>Pleosporomycetidae</taxon>
        <taxon>Pleosporales</taxon>
        <taxon>Corynesporascaceae</taxon>
        <taxon>Corynespora</taxon>
    </lineage>
</organism>
<dbReference type="STRING" id="1448308.A0A2T2NX67"/>
<feature type="coiled-coil region" evidence="1">
    <location>
        <begin position="200"/>
        <end position="270"/>
    </location>
</feature>
<feature type="coiled-coil region" evidence="1">
    <location>
        <begin position="969"/>
        <end position="1045"/>
    </location>
</feature>
<keyword evidence="4" id="KW-1185">Reference proteome</keyword>
<feature type="coiled-coil region" evidence="1">
    <location>
        <begin position="485"/>
        <end position="582"/>
    </location>
</feature>
<dbReference type="EMBL" id="KZ678132">
    <property type="protein sequence ID" value="PSN70017.1"/>
    <property type="molecule type" value="Genomic_DNA"/>
</dbReference>
<evidence type="ECO:0000256" key="1">
    <source>
        <dbReference type="SAM" id="Coils"/>
    </source>
</evidence>
<dbReference type="PANTHER" id="PTHR23159:SF31">
    <property type="entry name" value="CENTROSOME-ASSOCIATED PROTEIN CEP250 ISOFORM X1"/>
    <property type="match status" value="1"/>
</dbReference>
<feature type="compositionally biased region" description="Basic residues" evidence="2">
    <location>
        <begin position="132"/>
        <end position="151"/>
    </location>
</feature>
<feature type="compositionally biased region" description="Acidic residues" evidence="2">
    <location>
        <begin position="102"/>
        <end position="114"/>
    </location>
</feature>
<name>A0A2T2NX67_CORCC</name>
<keyword evidence="1" id="KW-0175">Coiled coil</keyword>
<reference evidence="3 4" key="1">
    <citation type="journal article" date="2018" name="Front. Microbiol.">
        <title>Genome-Wide Analysis of Corynespora cassiicola Leaf Fall Disease Putative Effectors.</title>
        <authorList>
            <person name="Lopez D."/>
            <person name="Ribeiro S."/>
            <person name="Label P."/>
            <person name="Fumanal B."/>
            <person name="Venisse J.S."/>
            <person name="Kohler A."/>
            <person name="de Oliveira R.R."/>
            <person name="Labutti K."/>
            <person name="Lipzen A."/>
            <person name="Lail K."/>
            <person name="Bauer D."/>
            <person name="Ohm R.A."/>
            <person name="Barry K.W."/>
            <person name="Spatafora J."/>
            <person name="Grigoriev I.V."/>
            <person name="Martin F.M."/>
            <person name="Pujade-Renaud V."/>
        </authorList>
    </citation>
    <scope>NUCLEOTIDE SEQUENCE [LARGE SCALE GENOMIC DNA]</scope>
    <source>
        <strain evidence="3 4">Philippines</strain>
    </source>
</reference>
<evidence type="ECO:0000313" key="4">
    <source>
        <dbReference type="Proteomes" id="UP000240883"/>
    </source>
</evidence>
<evidence type="ECO:0000256" key="2">
    <source>
        <dbReference type="SAM" id="MobiDB-lite"/>
    </source>
</evidence>
<dbReference type="Gene3D" id="1.10.287.1490">
    <property type="match status" value="1"/>
</dbReference>
<dbReference type="Proteomes" id="UP000240883">
    <property type="component" value="Unassembled WGS sequence"/>
</dbReference>